<organism evidence="1 2">
    <name type="scientific">Leucobacter ruminantium</name>
    <dbReference type="NCBI Taxonomy" id="1289170"/>
    <lineage>
        <taxon>Bacteria</taxon>
        <taxon>Bacillati</taxon>
        <taxon>Actinomycetota</taxon>
        <taxon>Actinomycetes</taxon>
        <taxon>Micrococcales</taxon>
        <taxon>Microbacteriaceae</taxon>
        <taxon>Leucobacter</taxon>
    </lineage>
</organism>
<name>A0A939LWN1_9MICO</name>
<sequence length="109" mass="11420">MTDQNQRSVVLHGAYAAGDAARAVSIAEMLREEYPGIRVTIVLNGAALDEIEQLDTSALPDGASVSACSLGLEHHGIDPAKLPEGVDGSERAPVVLVREQLAGAAYIRL</sequence>
<comment type="caution">
    <text evidence="1">The sequence shown here is derived from an EMBL/GenBank/DDBJ whole genome shotgun (WGS) entry which is preliminary data.</text>
</comment>
<dbReference type="Gene3D" id="3.40.1260.10">
    <property type="entry name" value="DsrEFH-like"/>
    <property type="match status" value="1"/>
</dbReference>
<reference evidence="1" key="1">
    <citation type="submission" date="2021-03" db="EMBL/GenBank/DDBJ databases">
        <title>Leucobacter chromiisoli sp. nov., isolated from chromium-containing soil of chemical plant.</title>
        <authorList>
            <person name="Xu Z."/>
        </authorList>
    </citation>
    <scope>NUCLEOTIDE SEQUENCE</scope>
    <source>
        <strain evidence="1">A2</strain>
    </source>
</reference>
<protein>
    <submittedName>
        <fullName evidence="1">Uncharacterized protein</fullName>
    </submittedName>
</protein>
<dbReference type="InterPro" id="IPR027396">
    <property type="entry name" value="DsrEFH-like"/>
</dbReference>
<evidence type="ECO:0000313" key="1">
    <source>
        <dbReference type="EMBL" id="MBO1804528.1"/>
    </source>
</evidence>
<keyword evidence="2" id="KW-1185">Reference proteome</keyword>
<evidence type="ECO:0000313" key="2">
    <source>
        <dbReference type="Proteomes" id="UP000664398"/>
    </source>
</evidence>
<dbReference type="SUPFAM" id="SSF75169">
    <property type="entry name" value="DsrEFH-like"/>
    <property type="match status" value="1"/>
</dbReference>
<proteinExistence type="predicted"/>
<dbReference type="EMBL" id="JAGDYL010000005">
    <property type="protein sequence ID" value="MBO1804528.1"/>
    <property type="molecule type" value="Genomic_DNA"/>
</dbReference>
<dbReference type="AlphaFoldDB" id="A0A939LWN1"/>
<dbReference type="RefSeq" id="WP_208045007.1">
    <property type="nucleotide sequence ID" value="NZ_JAGDYL010000005.1"/>
</dbReference>
<gene>
    <name evidence="1" type="ORF">J4H91_04240</name>
</gene>
<dbReference type="Proteomes" id="UP000664398">
    <property type="component" value="Unassembled WGS sequence"/>
</dbReference>
<accession>A0A939LWN1</accession>